<name>A0A1T2X5F3_9BACL</name>
<evidence type="ECO:0000313" key="2">
    <source>
        <dbReference type="Proteomes" id="UP000190188"/>
    </source>
</evidence>
<gene>
    <name evidence="1" type="ORF">BVG16_21035</name>
</gene>
<comment type="caution">
    <text evidence="1">The sequence shown here is derived from an EMBL/GenBank/DDBJ whole genome shotgun (WGS) entry which is preliminary data.</text>
</comment>
<reference evidence="1 2" key="1">
    <citation type="submission" date="2017-01" db="EMBL/GenBank/DDBJ databases">
        <title>Genome analysis of Paenibacillus selenitrireducens ES3-24.</title>
        <authorList>
            <person name="Xu D."/>
            <person name="Yao R."/>
            <person name="Zheng S."/>
        </authorList>
    </citation>
    <scope>NUCLEOTIDE SEQUENCE [LARGE SCALE GENOMIC DNA]</scope>
    <source>
        <strain evidence="1 2">ES3-24</strain>
    </source>
</reference>
<organism evidence="1 2">
    <name type="scientific">Paenibacillus selenitireducens</name>
    <dbReference type="NCBI Taxonomy" id="1324314"/>
    <lineage>
        <taxon>Bacteria</taxon>
        <taxon>Bacillati</taxon>
        <taxon>Bacillota</taxon>
        <taxon>Bacilli</taxon>
        <taxon>Bacillales</taxon>
        <taxon>Paenibacillaceae</taxon>
        <taxon>Paenibacillus</taxon>
    </lineage>
</organism>
<accession>A0A1T2X5F3</accession>
<evidence type="ECO:0000313" key="1">
    <source>
        <dbReference type="EMBL" id="OPA75099.1"/>
    </source>
</evidence>
<keyword evidence="2" id="KW-1185">Reference proteome</keyword>
<proteinExistence type="predicted"/>
<dbReference type="STRING" id="1324314.BVG16_21035"/>
<dbReference type="EMBL" id="MSZX01000009">
    <property type="protein sequence ID" value="OPA75099.1"/>
    <property type="molecule type" value="Genomic_DNA"/>
</dbReference>
<sequence>MIMSKETSLELIKESFDIIIQVLEIMKSNPEEGLLRQPYLNLPPLTNSALNNNSRVLEIMIQMLHHLPGHTAQIIYIAKMRKGQLEWKYN</sequence>
<dbReference type="AlphaFoldDB" id="A0A1T2X5F3"/>
<dbReference type="Proteomes" id="UP000190188">
    <property type="component" value="Unassembled WGS sequence"/>
</dbReference>
<protein>
    <submittedName>
        <fullName evidence="1">Uncharacterized protein</fullName>
    </submittedName>
</protein>